<evidence type="ECO:0000256" key="1">
    <source>
        <dbReference type="ARBA" id="ARBA00023015"/>
    </source>
</evidence>
<evidence type="ECO:0000259" key="5">
    <source>
        <dbReference type="PROSITE" id="PS01124"/>
    </source>
</evidence>
<dbReference type="GO" id="GO:0043565">
    <property type="term" value="F:sequence-specific DNA binding"/>
    <property type="evidence" value="ECO:0007669"/>
    <property type="project" value="InterPro"/>
</dbReference>
<keyword evidence="1" id="KW-0805">Transcription regulation</keyword>
<dbReference type="PANTHER" id="PTHR43280:SF28">
    <property type="entry name" value="HTH-TYPE TRANSCRIPTIONAL ACTIVATOR RHAS"/>
    <property type="match status" value="1"/>
</dbReference>
<dbReference type="InterPro" id="IPR020449">
    <property type="entry name" value="Tscrpt_reg_AraC-type_HTH"/>
</dbReference>
<dbReference type="InterPro" id="IPR009057">
    <property type="entry name" value="Homeodomain-like_sf"/>
</dbReference>
<evidence type="ECO:0000313" key="7">
    <source>
        <dbReference type="Proteomes" id="UP000476310"/>
    </source>
</evidence>
<dbReference type="PROSITE" id="PS01124">
    <property type="entry name" value="HTH_ARAC_FAMILY_2"/>
    <property type="match status" value="1"/>
</dbReference>
<accession>A0A6G4AHR3</accession>
<dbReference type="InterPro" id="IPR018060">
    <property type="entry name" value="HTH_AraC"/>
</dbReference>
<dbReference type="Proteomes" id="UP000476310">
    <property type="component" value="Unassembled WGS sequence"/>
</dbReference>
<evidence type="ECO:0000256" key="2">
    <source>
        <dbReference type="ARBA" id="ARBA00023125"/>
    </source>
</evidence>
<dbReference type="GO" id="GO:0003700">
    <property type="term" value="F:DNA-binding transcription factor activity"/>
    <property type="evidence" value="ECO:0007669"/>
    <property type="project" value="InterPro"/>
</dbReference>
<feature type="compositionally biased region" description="Low complexity" evidence="4">
    <location>
        <begin position="176"/>
        <end position="194"/>
    </location>
</feature>
<dbReference type="AlphaFoldDB" id="A0A6G4AHR3"/>
<proteinExistence type="predicted"/>
<evidence type="ECO:0000256" key="4">
    <source>
        <dbReference type="SAM" id="MobiDB-lite"/>
    </source>
</evidence>
<keyword evidence="3" id="KW-0804">Transcription</keyword>
<name>A0A6G4AHR3_9ACTN</name>
<feature type="region of interest" description="Disordered" evidence="4">
    <location>
        <begin position="163"/>
        <end position="194"/>
    </location>
</feature>
<comment type="caution">
    <text evidence="6">The sequence shown here is derived from an EMBL/GenBank/DDBJ whole genome shotgun (WGS) entry which is preliminary data.</text>
</comment>
<evidence type="ECO:0000313" key="6">
    <source>
        <dbReference type="EMBL" id="NEW72883.1"/>
    </source>
</evidence>
<keyword evidence="7" id="KW-1185">Reference proteome</keyword>
<dbReference type="EMBL" id="JAAIKT010000026">
    <property type="protein sequence ID" value="NEW72883.1"/>
    <property type="molecule type" value="Genomic_DNA"/>
</dbReference>
<evidence type="ECO:0000256" key="3">
    <source>
        <dbReference type="ARBA" id="ARBA00023163"/>
    </source>
</evidence>
<dbReference type="RefSeq" id="WP_164429579.1">
    <property type="nucleotide sequence ID" value="NZ_JAAIKT010000026.1"/>
</dbReference>
<dbReference type="PANTHER" id="PTHR43280">
    <property type="entry name" value="ARAC-FAMILY TRANSCRIPTIONAL REGULATOR"/>
    <property type="match status" value="1"/>
</dbReference>
<organism evidence="6 7">
    <name type="scientific">Streptomyces rhizosphaericus</name>
    <dbReference type="NCBI Taxonomy" id="114699"/>
    <lineage>
        <taxon>Bacteria</taxon>
        <taxon>Bacillati</taxon>
        <taxon>Actinomycetota</taxon>
        <taxon>Actinomycetes</taxon>
        <taxon>Kitasatosporales</taxon>
        <taxon>Streptomycetaceae</taxon>
        <taxon>Streptomyces</taxon>
        <taxon>Streptomyces violaceusniger group</taxon>
    </lineage>
</organism>
<protein>
    <submittedName>
        <fullName evidence="6">Helix-turn-helix transcriptional regulator</fullName>
    </submittedName>
</protein>
<dbReference type="SUPFAM" id="SSF46689">
    <property type="entry name" value="Homeodomain-like"/>
    <property type="match status" value="1"/>
</dbReference>
<gene>
    <name evidence="6" type="ORF">G4H13_21475</name>
</gene>
<dbReference type="SMART" id="SM00342">
    <property type="entry name" value="HTH_ARAC"/>
    <property type="match status" value="1"/>
</dbReference>
<dbReference type="Gene3D" id="1.10.10.60">
    <property type="entry name" value="Homeodomain-like"/>
    <property type="match status" value="1"/>
</dbReference>
<sequence>MSCLVGAIAALVLHGPLREPARLPDPLEALAAHTAARWRVSGPVPLRLDDLATGAGVSSGHLSRLCRAAFDCGPVAALETVRLIYAGLLLRGGLTVRQVARQAGFEDPLYFSRRFRALYGASPSRYRDMAAEAAGPGPRVPAAVTAVETLAFRLLGTYERLTGARRQSKSTPLSPAGRSRAIRRACSASAGGRA</sequence>
<keyword evidence="2" id="KW-0238">DNA-binding</keyword>
<dbReference type="Pfam" id="PF12833">
    <property type="entry name" value="HTH_18"/>
    <property type="match status" value="1"/>
</dbReference>
<reference evidence="6" key="1">
    <citation type="submission" date="2020-02" db="EMBL/GenBank/DDBJ databases">
        <title>A new Streptomyces sp. for controlling soil-borne diseases.</title>
        <authorList>
            <person name="Li X."/>
            <person name="Tian Y."/>
            <person name="Gao K."/>
        </authorList>
    </citation>
    <scope>NUCLEOTIDE SEQUENCE [LARGE SCALE GENOMIC DNA]</scope>
    <source>
        <strain evidence="6">0250</strain>
    </source>
</reference>
<dbReference type="PRINTS" id="PR00032">
    <property type="entry name" value="HTHARAC"/>
</dbReference>
<feature type="domain" description="HTH araC/xylS-type" evidence="5">
    <location>
        <begin position="45"/>
        <end position="129"/>
    </location>
</feature>